<evidence type="ECO:0000313" key="6">
    <source>
        <dbReference type="EMBL" id="AWB50369.1"/>
    </source>
</evidence>
<reference evidence="6 7" key="1">
    <citation type="submission" date="2018-04" db="EMBL/GenBank/DDBJ databases">
        <title>Genome sequencing of Gemmobacter.</title>
        <authorList>
            <person name="Yi H."/>
            <person name="Baek M.-G."/>
        </authorList>
    </citation>
    <scope>NUCLEOTIDE SEQUENCE [LARGE SCALE GENOMIC DNA]</scope>
    <source>
        <strain evidence="6 7">HYN0069</strain>
    </source>
</reference>
<evidence type="ECO:0000256" key="4">
    <source>
        <dbReference type="ARBA" id="ARBA00023136"/>
    </source>
</evidence>
<dbReference type="OrthoDB" id="457670at2"/>
<keyword evidence="2 5" id="KW-0812">Transmembrane</keyword>
<feature type="transmembrane region" description="Helical" evidence="5">
    <location>
        <begin position="187"/>
        <end position="207"/>
    </location>
</feature>
<keyword evidence="4 5" id="KW-0472">Membrane</keyword>
<evidence type="ECO:0000256" key="5">
    <source>
        <dbReference type="RuleBase" id="RU363041"/>
    </source>
</evidence>
<sequence length="290" mass="30489">MSYADLMAFLPMVGTLIVAGAAIGLLAGLFGIGGGAISVPVFYELFGLLGYMDDLRMPMAVGTSLAVIIPTSLNSARGHFKRGTVDMALLRLWAVPVILGVLAGAEIARHADKIVFQLVFVAVALINAAKLLLGGAGWRLRDGLPGKGVMRGYGAVIGLASALMGIGGGAITNLLLTLHGYDIRRAISTAAGVGVLIALPGALGYVYAGWGKPGLPADALGYVSLLTFALTVPTTLLTTRLGVRLAHSWSRRKLETGFGIFLLLTAGRFIWDILGDKGWLWRWLRPGLRP</sequence>
<keyword evidence="7" id="KW-1185">Reference proteome</keyword>
<comment type="subcellular location">
    <subcellularLocation>
        <location evidence="5">Cell membrane</location>
        <topology evidence="5">Multi-pass membrane protein</topology>
    </subcellularLocation>
    <subcellularLocation>
        <location evidence="1">Membrane</location>
        <topology evidence="1">Multi-pass membrane protein</topology>
    </subcellularLocation>
</comment>
<name>A0A2S0URC1_9RHOB</name>
<feature type="transmembrane region" description="Helical" evidence="5">
    <location>
        <begin position="153"/>
        <end position="175"/>
    </location>
</feature>
<feature type="transmembrane region" description="Helical" evidence="5">
    <location>
        <begin position="257"/>
        <end position="275"/>
    </location>
</feature>
<organism evidence="6 7">
    <name type="scientific">Paragemmobacter aquarius</name>
    <dbReference type="NCBI Taxonomy" id="2169400"/>
    <lineage>
        <taxon>Bacteria</taxon>
        <taxon>Pseudomonadati</taxon>
        <taxon>Pseudomonadota</taxon>
        <taxon>Alphaproteobacteria</taxon>
        <taxon>Rhodobacterales</taxon>
        <taxon>Paracoccaceae</taxon>
        <taxon>Paragemmobacter</taxon>
    </lineage>
</organism>
<dbReference type="EMBL" id="CP028918">
    <property type="protein sequence ID" value="AWB50369.1"/>
    <property type="molecule type" value="Genomic_DNA"/>
</dbReference>
<dbReference type="RefSeq" id="WP_108437179.1">
    <property type="nucleotide sequence ID" value="NZ_CP028918.1"/>
</dbReference>
<dbReference type="KEGG" id="geh:HYN69_11710"/>
<evidence type="ECO:0000313" key="7">
    <source>
        <dbReference type="Proteomes" id="UP000244496"/>
    </source>
</evidence>
<dbReference type="Pfam" id="PF01925">
    <property type="entry name" value="TauE"/>
    <property type="match status" value="1"/>
</dbReference>
<proteinExistence type="inferred from homology"/>
<keyword evidence="3 5" id="KW-1133">Transmembrane helix</keyword>
<comment type="similarity">
    <text evidence="5">Belongs to the 4-toluene sulfonate uptake permease (TSUP) (TC 2.A.102) family.</text>
</comment>
<protein>
    <recommendedName>
        <fullName evidence="5">Probable membrane transporter protein</fullName>
    </recommendedName>
</protein>
<dbReference type="PANTHER" id="PTHR43483:SF3">
    <property type="entry name" value="MEMBRANE TRANSPORTER PROTEIN HI_0806-RELATED"/>
    <property type="match status" value="1"/>
</dbReference>
<dbReference type="Proteomes" id="UP000244496">
    <property type="component" value="Chromosome"/>
</dbReference>
<evidence type="ECO:0000256" key="2">
    <source>
        <dbReference type="ARBA" id="ARBA00022692"/>
    </source>
</evidence>
<feature type="transmembrane region" description="Helical" evidence="5">
    <location>
        <begin position="219"/>
        <end position="237"/>
    </location>
</feature>
<accession>A0A2S0URC1</accession>
<dbReference type="PANTHER" id="PTHR43483">
    <property type="entry name" value="MEMBRANE TRANSPORTER PROTEIN HI_0806-RELATED"/>
    <property type="match status" value="1"/>
</dbReference>
<evidence type="ECO:0000256" key="3">
    <source>
        <dbReference type="ARBA" id="ARBA00022989"/>
    </source>
</evidence>
<dbReference type="AlphaFoldDB" id="A0A2S0URC1"/>
<evidence type="ECO:0000256" key="1">
    <source>
        <dbReference type="ARBA" id="ARBA00004141"/>
    </source>
</evidence>
<feature type="transmembrane region" description="Helical" evidence="5">
    <location>
        <begin position="88"/>
        <end position="108"/>
    </location>
</feature>
<feature type="transmembrane region" description="Helical" evidence="5">
    <location>
        <begin position="12"/>
        <end position="37"/>
    </location>
</feature>
<gene>
    <name evidence="6" type="ORF">HYN69_11710</name>
</gene>
<dbReference type="GO" id="GO:0005886">
    <property type="term" value="C:plasma membrane"/>
    <property type="evidence" value="ECO:0007669"/>
    <property type="project" value="UniProtKB-SubCell"/>
</dbReference>
<dbReference type="InterPro" id="IPR002781">
    <property type="entry name" value="TM_pro_TauE-like"/>
</dbReference>
<keyword evidence="5" id="KW-1003">Cell membrane</keyword>
<feature type="transmembrane region" description="Helical" evidence="5">
    <location>
        <begin position="114"/>
        <end position="133"/>
    </location>
</feature>